<dbReference type="EMBL" id="JAVRIC010000046">
    <property type="protein sequence ID" value="MDT0499268.1"/>
    <property type="molecule type" value="Genomic_DNA"/>
</dbReference>
<evidence type="ECO:0000256" key="3">
    <source>
        <dbReference type="ARBA" id="ARBA00008750"/>
    </source>
</evidence>
<dbReference type="InterPro" id="IPR001753">
    <property type="entry name" value="Enoyl-CoA_hydra/iso"/>
</dbReference>
<dbReference type="InterPro" id="IPR036291">
    <property type="entry name" value="NAD(P)-bd_dom_sf"/>
</dbReference>
<dbReference type="InterPro" id="IPR006176">
    <property type="entry name" value="3-OHacyl-CoA_DH_NAD-bd"/>
</dbReference>
<dbReference type="NCBIfam" id="TIGR02437">
    <property type="entry name" value="FadB"/>
    <property type="match status" value="1"/>
</dbReference>
<evidence type="ECO:0000256" key="2">
    <source>
        <dbReference type="ARBA" id="ARBA00007005"/>
    </source>
</evidence>
<evidence type="ECO:0000256" key="14">
    <source>
        <dbReference type="RuleBase" id="RU003707"/>
    </source>
</evidence>
<accession>A0ABU2WN22</accession>
<dbReference type="InterPro" id="IPR008927">
    <property type="entry name" value="6-PGluconate_DH-like_C_sf"/>
</dbReference>
<dbReference type="InterPro" id="IPR050136">
    <property type="entry name" value="FA_oxidation_alpha_subunit"/>
</dbReference>
<reference evidence="17 18" key="1">
    <citation type="submission" date="2023-09" db="EMBL/GenBank/DDBJ databases">
        <authorList>
            <person name="Rey-Velasco X."/>
        </authorList>
    </citation>
    <scope>NUCLEOTIDE SEQUENCE [LARGE SCALE GENOMIC DNA]</scope>
    <source>
        <strain evidence="17 18">W345</strain>
    </source>
</reference>
<evidence type="ECO:0000256" key="10">
    <source>
        <dbReference type="ARBA" id="ARBA00023235"/>
    </source>
</evidence>
<evidence type="ECO:0000259" key="16">
    <source>
        <dbReference type="Pfam" id="PF02737"/>
    </source>
</evidence>
<evidence type="ECO:0000256" key="8">
    <source>
        <dbReference type="ARBA" id="ARBA00023027"/>
    </source>
</evidence>
<dbReference type="SUPFAM" id="SSF48179">
    <property type="entry name" value="6-phosphogluconate dehydrogenase C-terminal domain-like"/>
    <property type="match status" value="2"/>
</dbReference>
<gene>
    <name evidence="17" type="primary">fadB</name>
    <name evidence="17" type="ORF">RM530_18155</name>
</gene>
<dbReference type="Gene3D" id="3.90.226.10">
    <property type="entry name" value="2-enoyl-CoA Hydratase, Chain A, domain 1"/>
    <property type="match status" value="1"/>
</dbReference>
<evidence type="ECO:0000256" key="7">
    <source>
        <dbReference type="ARBA" id="ARBA00023002"/>
    </source>
</evidence>
<dbReference type="InterPro" id="IPR006108">
    <property type="entry name" value="3HC_DH_C"/>
</dbReference>
<dbReference type="PANTHER" id="PTHR43612">
    <property type="entry name" value="TRIFUNCTIONAL ENZYME SUBUNIT ALPHA"/>
    <property type="match status" value="1"/>
</dbReference>
<dbReference type="Pfam" id="PF00725">
    <property type="entry name" value="3HCDH"/>
    <property type="match status" value="1"/>
</dbReference>
<dbReference type="Proteomes" id="UP001254608">
    <property type="component" value="Unassembled WGS sequence"/>
</dbReference>
<organism evidence="17 18">
    <name type="scientific">Banduia mediterranea</name>
    <dbReference type="NCBI Taxonomy" id="3075609"/>
    <lineage>
        <taxon>Bacteria</taxon>
        <taxon>Pseudomonadati</taxon>
        <taxon>Pseudomonadota</taxon>
        <taxon>Gammaproteobacteria</taxon>
        <taxon>Nevskiales</taxon>
        <taxon>Algiphilaceae</taxon>
        <taxon>Banduia</taxon>
    </lineage>
</organism>
<proteinExistence type="inferred from homology"/>
<keyword evidence="9" id="KW-0443">Lipid metabolism</keyword>
<comment type="caution">
    <text evidence="17">The sequence shown here is derived from an EMBL/GenBank/DDBJ whole genome shotgun (WGS) entry which is preliminary data.</text>
</comment>
<comment type="catalytic activity">
    <reaction evidence="13">
        <text>a (3S)-3-hydroxyacyl-CoA + NAD(+) = a 3-oxoacyl-CoA + NADH + H(+)</text>
        <dbReference type="Rhea" id="RHEA:22432"/>
        <dbReference type="ChEBI" id="CHEBI:15378"/>
        <dbReference type="ChEBI" id="CHEBI:57318"/>
        <dbReference type="ChEBI" id="CHEBI:57540"/>
        <dbReference type="ChEBI" id="CHEBI:57945"/>
        <dbReference type="ChEBI" id="CHEBI:90726"/>
        <dbReference type="EC" id="1.1.1.35"/>
    </reaction>
</comment>
<dbReference type="NCBIfam" id="NF008727">
    <property type="entry name" value="PRK11730.1"/>
    <property type="match status" value="1"/>
</dbReference>
<dbReference type="InterPro" id="IPR012799">
    <property type="entry name" value="FadB"/>
</dbReference>
<keyword evidence="5" id="KW-0276">Fatty acid metabolism</keyword>
<evidence type="ECO:0000313" key="18">
    <source>
        <dbReference type="Proteomes" id="UP001254608"/>
    </source>
</evidence>
<dbReference type="PANTHER" id="PTHR43612:SF3">
    <property type="entry name" value="TRIFUNCTIONAL ENZYME SUBUNIT ALPHA, MITOCHONDRIAL"/>
    <property type="match status" value="1"/>
</dbReference>
<keyword evidence="7" id="KW-0560">Oxidoreductase</keyword>
<dbReference type="Gene3D" id="1.10.1040.50">
    <property type="match status" value="1"/>
</dbReference>
<protein>
    <recommendedName>
        <fullName evidence="4">enoyl-CoA hydratase</fullName>
        <ecNumber evidence="4">4.2.1.17</ecNumber>
    </recommendedName>
</protein>
<feature type="domain" description="3-hydroxyacyl-CoA dehydrogenase NAD binding" evidence="16">
    <location>
        <begin position="316"/>
        <end position="494"/>
    </location>
</feature>
<keyword evidence="12" id="KW-0511">Multifunctional enzyme</keyword>
<dbReference type="Pfam" id="PF02737">
    <property type="entry name" value="3HCDH_N"/>
    <property type="match status" value="1"/>
</dbReference>
<feature type="domain" description="3-hydroxyacyl-CoA dehydrogenase C-terminal" evidence="15">
    <location>
        <begin position="496"/>
        <end position="591"/>
    </location>
</feature>
<name>A0ABU2WN22_9GAMM</name>
<dbReference type="EC" id="4.2.1.17" evidence="4"/>
<dbReference type="SUPFAM" id="SSF51735">
    <property type="entry name" value="NAD(P)-binding Rossmann-fold domains"/>
    <property type="match status" value="1"/>
</dbReference>
<comment type="pathway">
    <text evidence="1">Lipid metabolism; fatty acid beta-oxidation.</text>
</comment>
<keyword evidence="6" id="KW-0442">Lipid degradation</keyword>
<dbReference type="Pfam" id="PF00378">
    <property type="entry name" value="ECH_1"/>
    <property type="match status" value="1"/>
</dbReference>
<evidence type="ECO:0000256" key="11">
    <source>
        <dbReference type="ARBA" id="ARBA00023239"/>
    </source>
</evidence>
<evidence type="ECO:0000256" key="1">
    <source>
        <dbReference type="ARBA" id="ARBA00005005"/>
    </source>
</evidence>
<keyword evidence="8" id="KW-0520">NAD</keyword>
<keyword evidence="11" id="KW-0456">Lyase</keyword>
<evidence type="ECO:0000256" key="13">
    <source>
        <dbReference type="ARBA" id="ARBA00049556"/>
    </source>
</evidence>
<dbReference type="RefSeq" id="WP_311366678.1">
    <property type="nucleotide sequence ID" value="NZ_JAVRIC010000046.1"/>
</dbReference>
<evidence type="ECO:0000256" key="5">
    <source>
        <dbReference type="ARBA" id="ARBA00022832"/>
    </source>
</evidence>
<evidence type="ECO:0000256" key="4">
    <source>
        <dbReference type="ARBA" id="ARBA00012076"/>
    </source>
</evidence>
<evidence type="ECO:0000256" key="6">
    <source>
        <dbReference type="ARBA" id="ARBA00022963"/>
    </source>
</evidence>
<evidence type="ECO:0000313" key="17">
    <source>
        <dbReference type="EMBL" id="MDT0499268.1"/>
    </source>
</evidence>
<keyword evidence="10" id="KW-0413">Isomerase</keyword>
<dbReference type="PROSITE" id="PS00166">
    <property type="entry name" value="ENOYL_COA_HYDRATASE"/>
    <property type="match status" value="1"/>
</dbReference>
<sequence length="716" mass="76789">MFQGQSIRCTKLDGGIVELCFDRQGDAINKFDRSTLEELKAAIDSIQQESALAGVVVTSGKAVFIVGADITEFGEAFKQPEEDIAAWALQSNQIFNAFEDLPVPSVAAINGFALGGGLEMALAADYRVMATEAQIGLPEVKLGIIPGFGGTVRLPRLIGADNAIEWIAGSAQNKAAAALKVHAVDAVVASDKLKDAALQMLKLAIDGKADWKARRARKKGPLQLNPIEAMMVFESSKGVVAPKAGKHYPAPMAAVNAIQKAASKGRDEALAIEAKAFAKLARTSVADSLISLFLNDQLLKKKAKSAGKIAHKVEHAAVLGAGIMGGGIAYQSASKGTPVVMKDIAEKSLDLGMGEANKLLSKQVERGKLKPAKAGAILSSIRATLSYDEIKHVDIVVEAVVENPKVKKSVLAEVEGIVEPDTIIASNTSSISIDELATAMKRPENFLGMHFFNPVHRMPLVEVIYGEKTSKEAIATVTAYASAMGKTPITVKNCPGFLVNRILFPYFFGFLGAIRAGGDFAKIDKVMEGFGWPMGPAYLQDVVGMDTSHHVGEVLAEGYPDRMANSDKSALDMMYENERLGQKNGIGFYRYEKDPKGKPKKTADEESYKLIAEVQPDGQKDLSEEDIVDRMMLPMIIETARCLDDGIVGTPSEADMGLILGVGFPPHLGGALKYADQLGLQTVVEKCARYSNLGKLYEPTESMKRMAAEGKTYYGK</sequence>
<evidence type="ECO:0000256" key="12">
    <source>
        <dbReference type="ARBA" id="ARBA00023268"/>
    </source>
</evidence>
<dbReference type="Gene3D" id="3.40.50.720">
    <property type="entry name" value="NAD(P)-binding Rossmann-like Domain"/>
    <property type="match status" value="1"/>
</dbReference>
<dbReference type="InterPro" id="IPR029045">
    <property type="entry name" value="ClpP/crotonase-like_dom_sf"/>
</dbReference>
<comment type="similarity">
    <text evidence="3">In the N-terminal section; belongs to the enoyl-CoA hydratase/isomerase family.</text>
</comment>
<evidence type="ECO:0000256" key="9">
    <source>
        <dbReference type="ARBA" id="ARBA00023098"/>
    </source>
</evidence>
<keyword evidence="18" id="KW-1185">Reference proteome</keyword>
<evidence type="ECO:0000259" key="15">
    <source>
        <dbReference type="Pfam" id="PF00725"/>
    </source>
</evidence>
<comment type="similarity">
    <text evidence="14">Belongs to the enoyl-CoA hydratase/isomerase family.</text>
</comment>
<dbReference type="InterPro" id="IPR018376">
    <property type="entry name" value="Enoyl-CoA_hyd/isom_CS"/>
</dbReference>
<dbReference type="SUPFAM" id="SSF52096">
    <property type="entry name" value="ClpP/crotonase"/>
    <property type="match status" value="1"/>
</dbReference>
<comment type="similarity">
    <text evidence="2">In the central section; belongs to the 3-hydroxyacyl-CoA dehydrogenase family.</text>
</comment>
<dbReference type="CDD" id="cd06558">
    <property type="entry name" value="crotonase-like"/>
    <property type="match status" value="1"/>
</dbReference>